<gene>
    <name evidence="7" type="ORF">Mth01_00550</name>
</gene>
<dbReference type="GO" id="GO:0008171">
    <property type="term" value="F:O-methyltransferase activity"/>
    <property type="evidence" value="ECO:0007669"/>
    <property type="project" value="InterPro"/>
</dbReference>
<proteinExistence type="predicted"/>
<dbReference type="InterPro" id="IPR029063">
    <property type="entry name" value="SAM-dependent_MTases_sf"/>
</dbReference>
<keyword evidence="8" id="KW-1185">Reference proteome</keyword>
<dbReference type="RefSeq" id="WP_204009492.1">
    <property type="nucleotide sequence ID" value="NZ_BOOG01000002.1"/>
</dbReference>
<accession>A0A8J3VWX0</accession>
<dbReference type="InterPro" id="IPR012967">
    <property type="entry name" value="COMT_dimerisation"/>
</dbReference>
<dbReference type="CDD" id="cd02440">
    <property type="entry name" value="AdoMet_MTases"/>
    <property type="match status" value="1"/>
</dbReference>
<protein>
    <submittedName>
        <fullName evidence="7">Methyltransferase</fullName>
    </submittedName>
</protein>
<dbReference type="PROSITE" id="PS51683">
    <property type="entry name" value="SAM_OMT_II"/>
    <property type="match status" value="1"/>
</dbReference>
<feature type="active site" description="Proton acceptor" evidence="4">
    <location>
        <position position="248"/>
    </location>
</feature>
<dbReference type="Pfam" id="PF00891">
    <property type="entry name" value="Methyltransf_2"/>
    <property type="match status" value="1"/>
</dbReference>
<evidence type="ECO:0000313" key="8">
    <source>
        <dbReference type="Proteomes" id="UP000610966"/>
    </source>
</evidence>
<evidence type="ECO:0000256" key="4">
    <source>
        <dbReference type="PIRSR" id="PIRSR005739-1"/>
    </source>
</evidence>
<dbReference type="InterPro" id="IPR036390">
    <property type="entry name" value="WH_DNA-bd_sf"/>
</dbReference>
<evidence type="ECO:0000256" key="2">
    <source>
        <dbReference type="ARBA" id="ARBA00022679"/>
    </source>
</evidence>
<keyword evidence="1 7" id="KW-0489">Methyltransferase</keyword>
<dbReference type="Proteomes" id="UP000610966">
    <property type="component" value="Unassembled WGS sequence"/>
</dbReference>
<feature type="domain" description="O-methyltransferase C-terminal" evidence="5">
    <location>
        <begin position="112"/>
        <end position="315"/>
    </location>
</feature>
<evidence type="ECO:0000259" key="6">
    <source>
        <dbReference type="Pfam" id="PF08100"/>
    </source>
</evidence>
<dbReference type="Gene3D" id="3.40.50.150">
    <property type="entry name" value="Vaccinia Virus protein VP39"/>
    <property type="match status" value="1"/>
</dbReference>
<dbReference type="SUPFAM" id="SSF53335">
    <property type="entry name" value="S-adenosyl-L-methionine-dependent methyltransferases"/>
    <property type="match status" value="1"/>
</dbReference>
<name>A0A8J3VWX0_9ACTN</name>
<evidence type="ECO:0000259" key="5">
    <source>
        <dbReference type="Pfam" id="PF00891"/>
    </source>
</evidence>
<dbReference type="AlphaFoldDB" id="A0A8J3VWX0"/>
<keyword evidence="3" id="KW-0949">S-adenosyl-L-methionine</keyword>
<dbReference type="GO" id="GO:0032259">
    <property type="term" value="P:methylation"/>
    <property type="evidence" value="ECO:0007669"/>
    <property type="project" value="UniProtKB-KW"/>
</dbReference>
<dbReference type="InterPro" id="IPR016461">
    <property type="entry name" value="COMT-like"/>
</dbReference>
<dbReference type="EMBL" id="BOOG01000002">
    <property type="protein sequence ID" value="GIH67802.1"/>
    <property type="molecule type" value="Genomic_DNA"/>
</dbReference>
<dbReference type="PIRSF" id="PIRSF005739">
    <property type="entry name" value="O-mtase"/>
    <property type="match status" value="1"/>
</dbReference>
<dbReference type="InterPro" id="IPR036388">
    <property type="entry name" value="WH-like_DNA-bd_sf"/>
</dbReference>
<evidence type="ECO:0000256" key="1">
    <source>
        <dbReference type="ARBA" id="ARBA00022603"/>
    </source>
</evidence>
<sequence>MAAQEDAAGARLWAMAHLGTPMALRVAATLRIADHLAAGARTAQEIAGAVQADPGALERLMRHLAARGVLTRGESGGYALTESGEALRDDHPSGMRAMLDIETWTGRAELAFVHLLHSVRTGEPAFPLLFGRSFWADLADDPDRSAAFAARMGAEVLTRAPHIVSGYDWGSLGHLVDVGGGDGSMLISLLNGHPGLRGTVVDQPETAAAARRALALAGLGDRCDVVAGSFFDPLPAGAGGYLLSWILHDWNDEAAVAILRRCAQAAGGGGSVFVVENCGVDGETPHTAMDLRMLAYYGGRERGVAELAALAADAGLGLVAVHPAGALSILELTPG</sequence>
<dbReference type="InterPro" id="IPR001077">
    <property type="entry name" value="COMT_C"/>
</dbReference>
<dbReference type="Pfam" id="PF08100">
    <property type="entry name" value="Dimerisation"/>
    <property type="match status" value="1"/>
</dbReference>
<evidence type="ECO:0000313" key="7">
    <source>
        <dbReference type="EMBL" id="GIH67802.1"/>
    </source>
</evidence>
<dbReference type="PANTHER" id="PTHR43712:SF2">
    <property type="entry name" value="O-METHYLTRANSFERASE CICE"/>
    <property type="match status" value="1"/>
</dbReference>
<reference evidence="7" key="1">
    <citation type="submission" date="2021-01" db="EMBL/GenBank/DDBJ databases">
        <title>Whole genome shotgun sequence of Sphaerimonospora thailandensis NBRC 107569.</title>
        <authorList>
            <person name="Komaki H."/>
            <person name="Tamura T."/>
        </authorList>
    </citation>
    <scope>NUCLEOTIDE SEQUENCE</scope>
    <source>
        <strain evidence="7">NBRC 107569</strain>
    </source>
</reference>
<feature type="domain" description="O-methyltransferase dimerisation" evidence="6">
    <location>
        <begin position="20"/>
        <end position="87"/>
    </location>
</feature>
<comment type="caution">
    <text evidence="7">The sequence shown here is derived from an EMBL/GenBank/DDBJ whole genome shotgun (WGS) entry which is preliminary data.</text>
</comment>
<dbReference type="SUPFAM" id="SSF46785">
    <property type="entry name" value="Winged helix' DNA-binding domain"/>
    <property type="match status" value="1"/>
</dbReference>
<dbReference type="PANTHER" id="PTHR43712">
    <property type="entry name" value="PUTATIVE (AFU_ORTHOLOGUE AFUA_4G14580)-RELATED"/>
    <property type="match status" value="1"/>
</dbReference>
<dbReference type="Gene3D" id="1.10.287.1350">
    <property type="match status" value="1"/>
</dbReference>
<dbReference type="GO" id="GO:0046983">
    <property type="term" value="F:protein dimerization activity"/>
    <property type="evidence" value="ECO:0007669"/>
    <property type="project" value="InterPro"/>
</dbReference>
<keyword evidence="2" id="KW-0808">Transferase</keyword>
<organism evidence="7 8">
    <name type="scientific">Sphaerimonospora thailandensis</name>
    <dbReference type="NCBI Taxonomy" id="795644"/>
    <lineage>
        <taxon>Bacteria</taxon>
        <taxon>Bacillati</taxon>
        <taxon>Actinomycetota</taxon>
        <taxon>Actinomycetes</taxon>
        <taxon>Streptosporangiales</taxon>
        <taxon>Streptosporangiaceae</taxon>
        <taxon>Sphaerimonospora</taxon>
    </lineage>
</organism>
<evidence type="ECO:0000256" key="3">
    <source>
        <dbReference type="ARBA" id="ARBA00022691"/>
    </source>
</evidence>
<dbReference type="Gene3D" id="1.10.10.10">
    <property type="entry name" value="Winged helix-like DNA-binding domain superfamily/Winged helix DNA-binding domain"/>
    <property type="match status" value="1"/>
</dbReference>